<feature type="compositionally biased region" description="Basic and acidic residues" evidence="1">
    <location>
        <begin position="58"/>
        <end position="81"/>
    </location>
</feature>
<feature type="compositionally biased region" description="Basic and acidic residues" evidence="1">
    <location>
        <begin position="26"/>
        <end position="43"/>
    </location>
</feature>
<name>A0A645C8N4_9ZZZZ</name>
<comment type="caution">
    <text evidence="2">The sequence shown here is derived from an EMBL/GenBank/DDBJ whole genome shotgun (WGS) entry which is preliminary data.</text>
</comment>
<accession>A0A645C8N4</accession>
<evidence type="ECO:0000256" key="1">
    <source>
        <dbReference type="SAM" id="MobiDB-lite"/>
    </source>
</evidence>
<reference evidence="2" key="1">
    <citation type="submission" date="2019-08" db="EMBL/GenBank/DDBJ databases">
        <authorList>
            <person name="Kucharzyk K."/>
            <person name="Murdoch R.W."/>
            <person name="Higgins S."/>
            <person name="Loffler F."/>
        </authorList>
    </citation>
    <scope>NUCLEOTIDE SEQUENCE</scope>
</reference>
<protein>
    <submittedName>
        <fullName evidence="2">Uncharacterized protein</fullName>
    </submittedName>
</protein>
<gene>
    <name evidence="2" type="ORF">SDC9_119357</name>
</gene>
<organism evidence="2">
    <name type="scientific">bioreactor metagenome</name>
    <dbReference type="NCBI Taxonomy" id="1076179"/>
    <lineage>
        <taxon>unclassified sequences</taxon>
        <taxon>metagenomes</taxon>
        <taxon>ecological metagenomes</taxon>
    </lineage>
</organism>
<evidence type="ECO:0000313" key="2">
    <source>
        <dbReference type="EMBL" id="MPM72383.1"/>
    </source>
</evidence>
<sequence length="91" mass="10783">MGQASRDASNEQHREVYQLLGNPTIIHDDPREHEKRNGDERETVQTGNHFLSGSENSNFKRDNQQQCGDRGDRDTDRDRHPHYQQYYKNKE</sequence>
<dbReference type="EMBL" id="VSSQ01024710">
    <property type="protein sequence ID" value="MPM72383.1"/>
    <property type="molecule type" value="Genomic_DNA"/>
</dbReference>
<dbReference type="AlphaFoldDB" id="A0A645C8N4"/>
<feature type="region of interest" description="Disordered" evidence="1">
    <location>
        <begin position="1"/>
        <end position="91"/>
    </location>
</feature>
<feature type="compositionally biased region" description="Polar residues" evidence="1">
    <location>
        <begin position="44"/>
        <end position="57"/>
    </location>
</feature>
<proteinExistence type="predicted"/>